<dbReference type="CDD" id="cd10747">
    <property type="entry name" value="DnaJ_C"/>
    <property type="match status" value="1"/>
</dbReference>
<evidence type="ECO:0000256" key="5">
    <source>
        <dbReference type="ARBA" id="ARBA00022771"/>
    </source>
</evidence>
<keyword evidence="3 11" id="KW-0479">Metal-binding</keyword>
<dbReference type="SMART" id="SM00271">
    <property type="entry name" value="DnaJ"/>
    <property type="match status" value="1"/>
</dbReference>
<comment type="subunit">
    <text evidence="11">Homodimer.</text>
</comment>
<evidence type="ECO:0000256" key="2">
    <source>
        <dbReference type="ARBA" id="ARBA00022705"/>
    </source>
</evidence>
<evidence type="ECO:0000313" key="16">
    <source>
        <dbReference type="Proteomes" id="UP000186132"/>
    </source>
</evidence>
<dbReference type="OrthoDB" id="9779889at2"/>
<dbReference type="GO" id="GO:0005524">
    <property type="term" value="F:ATP binding"/>
    <property type="evidence" value="ECO:0007669"/>
    <property type="project" value="InterPro"/>
</dbReference>
<evidence type="ECO:0000256" key="12">
    <source>
        <dbReference type="PROSITE-ProRule" id="PRU00546"/>
    </source>
</evidence>
<evidence type="ECO:0000256" key="6">
    <source>
        <dbReference type="ARBA" id="ARBA00022833"/>
    </source>
</evidence>
<comment type="caution">
    <text evidence="11">Lacks conserved residue(s) required for the propagation of feature annotation.</text>
</comment>
<sequence length="381" mass="40191">MADAPRDYYGLLGVRKDATPEELKRAYRKLARELHPDVNPDPAAADRFKEVTAAYEVLSDPEKRRVVDLGGDPLSQGAAGGGAAGGFGGFGGFGDVFEAFFGNGGPMGGGRGRRSRVRPGADALLQLSLTLDETAFGVRRELAVETAVLCDTCHGQGCAPGTSPRTCATCGGAGEIQSVQRSFLGQVMTTRACSACGGTGEQIPSPCPTCGTEGRVRARRTKTVDVPAGIEHGMRIRLAGQGEVGPGGGPAGDLYIEISEQPHDTFTREGADLHCTIGVPMTSAALGSDLVLTTLDGEEKIEIRAGSQSGAVLHLRGKGVPKLRSSVRGDLYVHVEVRTPTRLDEEQERLLRQLADLRSEDVSVSSRNAGLFGKMRDAFRQ</sequence>
<keyword evidence="6 11" id="KW-0862">Zinc</keyword>
<feature type="domain" description="CR-type" evidence="14">
    <location>
        <begin position="137"/>
        <end position="219"/>
    </location>
</feature>
<keyword evidence="16" id="KW-1185">Reference proteome</keyword>
<keyword evidence="2 11" id="KW-0235">DNA replication</keyword>
<dbReference type="NCBIfam" id="NF008035">
    <property type="entry name" value="PRK10767.1"/>
    <property type="match status" value="1"/>
</dbReference>
<dbReference type="STRING" id="1206085.SAMN05443575_2128"/>
<dbReference type="InterPro" id="IPR001305">
    <property type="entry name" value="HSP_DnaJ_Cys-rich_dom"/>
</dbReference>
<organism evidence="15 16">
    <name type="scientific">Jatrophihabitans endophyticus</name>
    <dbReference type="NCBI Taxonomy" id="1206085"/>
    <lineage>
        <taxon>Bacteria</taxon>
        <taxon>Bacillati</taxon>
        <taxon>Actinomycetota</taxon>
        <taxon>Actinomycetes</taxon>
        <taxon>Jatrophihabitantales</taxon>
        <taxon>Jatrophihabitantaceae</taxon>
        <taxon>Jatrophihabitans</taxon>
    </lineage>
</organism>
<keyword evidence="8 11" id="KW-0143">Chaperone</keyword>
<feature type="binding site" evidence="11">
    <location>
        <position position="153"/>
    </location>
    <ligand>
        <name>Zn(2+)</name>
        <dbReference type="ChEBI" id="CHEBI:29105"/>
        <label>1</label>
    </ligand>
</feature>
<feature type="zinc finger region" description="CR-type" evidence="12">
    <location>
        <begin position="137"/>
        <end position="219"/>
    </location>
</feature>
<gene>
    <name evidence="11" type="primary">dnaJ</name>
    <name evidence="15" type="ORF">SAMN05443575_2128</name>
</gene>
<feature type="binding site" evidence="11">
    <location>
        <position position="167"/>
    </location>
    <ligand>
        <name>Zn(2+)</name>
        <dbReference type="ChEBI" id="CHEBI:29105"/>
        <label>2</label>
    </ligand>
</feature>
<dbReference type="Gene3D" id="1.10.287.110">
    <property type="entry name" value="DnaJ domain"/>
    <property type="match status" value="1"/>
</dbReference>
<dbReference type="PROSITE" id="PS51188">
    <property type="entry name" value="ZF_CR"/>
    <property type="match status" value="1"/>
</dbReference>
<evidence type="ECO:0000256" key="9">
    <source>
        <dbReference type="ARBA" id="ARBA00061004"/>
    </source>
</evidence>
<dbReference type="GO" id="GO:0051082">
    <property type="term" value="F:unfolded protein binding"/>
    <property type="evidence" value="ECO:0007669"/>
    <property type="project" value="UniProtKB-UniRule"/>
</dbReference>
<dbReference type="InterPro" id="IPR008971">
    <property type="entry name" value="HSP40/DnaJ_pept-bd"/>
</dbReference>
<evidence type="ECO:0000256" key="3">
    <source>
        <dbReference type="ARBA" id="ARBA00022723"/>
    </source>
</evidence>
<dbReference type="PROSITE" id="PS50076">
    <property type="entry name" value="DNAJ_2"/>
    <property type="match status" value="1"/>
</dbReference>
<dbReference type="InterPro" id="IPR036869">
    <property type="entry name" value="J_dom_sf"/>
</dbReference>
<keyword evidence="7 11" id="KW-0346">Stress response</keyword>
<protein>
    <recommendedName>
        <fullName evidence="10 11">Chaperone protein DnaJ</fullName>
    </recommendedName>
</protein>
<evidence type="ECO:0000256" key="4">
    <source>
        <dbReference type="ARBA" id="ARBA00022737"/>
    </source>
</evidence>
<feature type="binding site" evidence="11">
    <location>
        <position position="210"/>
    </location>
    <ligand>
        <name>Zn(2+)</name>
        <dbReference type="ChEBI" id="CHEBI:29105"/>
        <label>1</label>
    </ligand>
</feature>
<dbReference type="SUPFAM" id="SSF46565">
    <property type="entry name" value="Chaperone J-domain"/>
    <property type="match status" value="1"/>
</dbReference>
<comment type="cofactor">
    <cofactor evidence="11">
        <name>Zn(2+)</name>
        <dbReference type="ChEBI" id="CHEBI:29105"/>
    </cofactor>
    <text evidence="11">Binds 2 Zn(2+) ions per monomer.</text>
</comment>
<dbReference type="GO" id="GO:0031072">
    <property type="term" value="F:heat shock protein binding"/>
    <property type="evidence" value="ECO:0007669"/>
    <property type="project" value="InterPro"/>
</dbReference>
<dbReference type="PANTHER" id="PTHR43096:SF48">
    <property type="entry name" value="CHAPERONE PROTEIN DNAJ"/>
    <property type="match status" value="1"/>
</dbReference>
<dbReference type="SUPFAM" id="SSF57938">
    <property type="entry name" value="DnaJ/Hsp40 cysteine-rich domain"/>
    <property type="match status" value="1"/>
</dbReference>
<evidence type="ECO:0000256" key="7">
    <source>
        <dbReference type="ARBA" id="ARBA00023016"/>
    </source>
</evidence>
<dbReference type="RefSeq" id="WP_073389869.1">
    <property type="nucleotide sequence ID" value="NZ_FQVU01000003.1"/>
</dbReference>
<dbReference type="PANTHER" id="PTHR43096">
    <property type="entry name" value="DNAJ HOMOLOG 1, MITOCHONDRIAL-RELATED"/>
    <property type="match status" value="1"/>
</dbReference>
<dbReference type="Gene3D" id="2.10.230.10">
    <property type="entry name" value="Heat shock protein DnaJ, cysteine-rich domain"/>
    <property type="match status" value="1"/>
</dbReference>
<comment type="domain">
    <text evidence="11">The J domain is necessary and sufficient to stimulate DnaK ATPase activity. Zinc center 1 plays an important role in the autonomous, DnaK-independent chaperone activity of DnaJ. Zinc center 2 is essential for interaction with DnaK and for DnaJ activity.</text>
</comment>
<keyword evidence="5 11" id="KW-0863">Zinc-finger</keyword>
<evidence type="ECO:0000256" key="11">
    <source>
        <dbReference type="HAMAP-Rule" id="MF_01152"/>
    </source>
</evidence>
<dbReference type="HAMAP" id="MF_01152">
    <property type="entry name" value="DnaJ"/>
    <property type="match status" value="1"/>
</dbReference>
<feature type="binding site" evidence="11">
    <location>
        <position position="207"/>
    </location>
    <ligand>
        <name>Zn(2+)</name>
        <dbReference type="ChEBI" id="CHEBI:29105"/>
        <label>1</label>
    </ligand>
</feature>
<reference evidence="15 16" key="1">
    <citation type="submission" date="2016-11" db="EMBL/GenBank/DDBJ databases">
        <authorList>
            <person name="Jaros S."/>
            <person name="Januszkiewicz K."/>
            <person name="Wedrychowicz H."/>
        </authorList>
    </citation>
    <scope>NUCLEOTIDE SEQUENCE [LARGE SCALE GENOMIC DNA]</scope>
    <source>
        <strain evidence="15 16">DSM 45627</strain>
    </source>
</reference>
<evidence type="ECO:0000256" key="8">
    <source>
        <dbReference type="ARBA" id="ARBA00023186"/>
    </source>
</evidence>
<feature type="domain" description="J" evidence="13">
    <location>
        <begin position="7"/>
        <end position="71"/>
    </location>
</feature>
<feature type="binding site" evidence="11">
    <location>
        <position position="150"/>
    </location>
    <ligand>
        <name>Zn(2+)</name>
        <dbReference type="ChEBI" id="CHEBI:29105"/>
        <label>1</label>
    </ligand>
</feature>
<evidence type="ECO:0000259" key="14">
    <source>
        <dbReference type="PROSITE" id="PS51188"/>
    </source>
</evidence>
<dbReference type="GO" id="GO:0008270">
    <property type="term" value="F:zinc ion binding"/>
    <property type="evidence" value="ECO:0007669"/>
    <property type="project" value="UniProtKB-UniRule"/>
</dbReference>
<keyword evidence="4 11" id="KW-0677">Repeat</keyword>
<feature type="binding site" evidence="11">
    <location>
        <position position="193"/>
    </location>
    <ligand>
        <name>Zn(2+)</name>
        <dbReference type="ChEBI" id="CHEBI:29105"/>
        <label>2</label>
    </ligand>
</feature>
<comment type="function">
    <text evidence="11">Participates actively in the response to hyperosmotic and heat shock by preventing the aggregation of stress-denatured proteins and by disaggregating proteins, also in an autonomous, DnaK-independent fashion. Unfolded proteins bind initially to DnaJ; upon interaction with the DnaJ-bound protein, DnaK hydrolyzes its bound ATP, resulting in the formation of a stable complex. GrpE releases ADP from DnaK; ATP binding to DnaK triggers the release of the substrate protein, thus completing the reaction cycle. Several rounds of ATP-dependent interactions between DnaJ, DnaK and GrpE are required for fully efficient folding. Also involved, together with DnaK and GrpE, in the DNA replication of plasmids through activation of initiation proteins.</text>
</comment>
<dbReference type="GO" id="GO:0009408">
    <property type="term" value="P:response to heat"/>
    <property type="evidence" value="ECO:0007669"/>
    <property type="project" value="InterPro"/>
</dbReference>
<dbReference type="FunFam" id="2.60.260.20:FF:000005">
    <property type="entry name" value="Chaperone protein dnaJ 1, mitochondrial"/>
    <property type="match status" value="1"/>
</dbReference>
<dbReference type="GO" id="GO:0042026">
    <property type="term" value="P:protein refolding"/>
    <property type="evidence" value="ECO:0007669"/>
    <property type="project" value="TreeGrafter"/>
</dbReference>
<evidence type="ECO:0000313" key="15">
    <source>
        <dbReference type="EMBL" id="SHG51061.1"/>
    </source>
</evidence>
<dbReference type="InterPro" id="IPR012724">
    <property type="entry name" value="DnaJ"/>
</dbReference>
<comment type="subcellular location">
    <subcellularLocation>
        <location evidence="11">Cytoplasm</location>
    </subcellularLocation>
</comment>
<dbReference type="Gene3D" id="2.60.260.20">
    <property type="entry name" value="Urease metallochaperone UreE, N-terminal domain"/>
    <property type="match status" value="2"/>
</dbReference>
<dbReference type="Proteomes" id="UP000186132">
    <property type="component" value="Unassembled WGS sequence"/>
</dbReference>
<feature type="binding site" evidence="11">
    <location>
        <position position="170"/>
    </location>
    <ligand>
        <name>Zn(2+)</name>
        <dbReference type="ChEBI" id="CHEBI:29105"/>
        <label>2</label>
    </ligand>
</feature>
<dbReference type="InterPro" id="IPR001623">
    <property type="entry name" value="DnaJ_domain"/>
</dbReference>
<dbReference type="CDD" id="cd10719">
    <property type="entry name" value="DnaJ_zf"/>
    <property type="match status" value="1"/>
</dbReference>
<feature type="binding site" evidence="11">
    <location>
        <position position="196"/>
    </location>
    <ligand>
        <name>Zn(2+)</name>
        <dbReference type="ChEBI" id="CHEBI:29105"/>
        <label>2</label>
    </ligand>
</feature>
<dbReference type="Pfam" id="PF00684">
    <property type="entry name" value="DnaJ_CXXCXGXG"/>
    <property type="match status" value="1"/>
</dbReference>
<dbReference type="EMBL" id="FQVU01000003">
    <property type="protein sequence ID" value="SHG51061.1"/>
    <property type="molecule type" value="Genomic_DNA"/>
</dbReference>
<dbReference type="NCBIfam" id="NF010871">
    <property type="entry name" value="PRK14278.1"/>
    <property type="match status" value="1"/>
</dbReference>
<evidence type="ECO:0000259" key="13">
    <source>
        <dbReference type="PROSITE" id="PS50076"/>
    </source>
</evidence>
<dbReference type="InterPro" id="IPR036410">
    <property type="entry name" value="HSP_DnaJ_Cys-rich_dom_sf"/>
</dbReference>
<dbReference type="PRINTS" id="PR00625">
    <property type="entry name" value="JDOMAIN"/>
</dbReference>
<comment type="similarity">
    <text evidence="9 11">Belongs to the DnaJ family.</text>
</comment>
<dbReference type="Pfam" id="PF01556">
    <property type="entry name" value="DnaJ_C"/>
    <property type="match status" value="1"/>
</dbReference>
<dbReference type="InterPro" id="IPR002939">
    <property type="entry name" value="DnaJ_C"/>
</dbReference>
<dbReference type="Pfam" id="PF00226">
    <property type="entry name" value="DnaJ"/>
    <property type="match status" value="1"/>
</dbReference>
<keyword evidence="1 11" id="KW-0963">Cytoplasm</keyword>
<evidence type="ECO:0000256" key="10">
    <source>
        <dbReference type="ARBA" id="ARBA00067609"/>
    </source>
</evidence>
<dbReference type="SUPFAM" id="SSF49493">
    <property type="entry name" value="HSP40/DnaJ peptide-binding domain"/>
    <property type="match status" value="2"/>
</dbReference>
<dbReference type="GO" id="GO:0005737">
    <property type="term" value="C:cytoplasm"/>
    <property type="evidence" value="ECO:0007669"/>
    <property type="project" value="UniProtKB-SubCell"/>
</dbReference>
<dbReference type="FunFam" id="2.10.230.10:FF:000002">
    <property type="entry name" value="Molecular chaperone DnaJ"/>
    <property type="match status" value="1"/>
</dbReference>
<dbReference type="GO" id="GO:0006260">
    <property type="term" value="P:DNA replication"/>
    <property type="evidence" value="ECO:0007669"/>
    <property type="project" value="UniProtKB-KW"/>
</dbReference>
<proteinExistence type="inferred from homology"/>
<evidence type="ECO:0000256" key="1">
    <source>
        <dbReference type="ARBA" id="ARBA00022490"/>
    </source>
</evidence>
<dbReference type="CDD" id="cd06257">
    <property type="entry name" value="DnaJ"/>
    <property type="match status" value="1"/>
</dbReference>
<accession>A0A1M5KEA6</accession>
<name>A0A1M5KEA6_9ACTN</name>
<dbReference type="AlphaFoldDB" id="A0A1M5KEA6"/>